<gene>
    <name evidence="1" type="ORF">METZ01_LOCUS284899</name>
</gene>
<accession>A0A382L899</accession>
<organism evidence="1">
    <name type="scientific">marine metagenome</name>
    <dbReference type="NCBI Taxonomy" id="408172"/>
    <lineage>
        <taxon>unclassified sequences</taxon>
        <taxon>metagenomes</taxon>
        <taxon>ecological metagenomes</taxon>
    </lineage>
</organism>
<name>A0A382L899_9ZZZZ</name>
<protein>
    <submittedName>
        <fullName evidence="1">Uncharacterized protein</fullName>
    </submittedName>
</protein>
<dbReference type="EMBL" id="UINC01084947">
    <property type="protein sequence ID" value="SVC32045.1"/>
    <property type="molecule type" value="Genomic_DNA"/>
</dbReference>
<evidence type="ECO:0000313" key="1">
    <source>
        <dbReference type="EMBL" id="SVC32045.1"/>
    </source>
</evidence>
<feature type="non-terminal residue" evidence="1">
    <location>
        <position position="1"/>
    </location>
</feature>
<feature type="non-terminal residue" evidence="1">
    <location>
        <position position="192"/>
    </location>
</feature>
<sequence>VFVTLAEDSEDNVVRAFLHGTPAGAESGSQTFDDARVTVTRADGLTLSLVVNRNEECLRDHPKDATGTCFLAEAALASSLQAGDALELEIVLGDGRTLFGATRIPGSFQIDGLDPSGLDPSGLDPSCRIEPDELMTIRWSRSAGAWAYVNETSIRGLADALGPDGIDARDPLHLFGLSISASDTTIVFPSEF</sequence>
<dbReference type="AlphaFoldDB" id="A0A382L899"/>
<proteinExistence type="predicted"/>
<reference evidence="1" key="1">
    <citation type="submission" date="2018-05" db="EMBL/GenBank/DDBJ databases">
        <authorList>
            <person name="Lanie J.A."/>
            <person name="Ng W.-L."/>
            <person name="Kazmierczak K.M."/>
            <person name="Andrzejewski T.M."/>
            <person name="Davidsen T.M."/>
            <person name="Wayne K.J."/>
            <person name="Tettelin H."/>
            <person name="Glass J.I."/>
            <person name="Rusch D."/>
            <person name="Podicherti R."/>
            <person name="Tsui H.-C.T."/>
            <person name="Winkler M.E."/>
        </authorList>
    </citation>
    <scope>NUCLEOTIDE SEQUENCE</scope>
</reference>